<dbReference type="Proteomes" id="UP000184611">
    <property type="component" value="Unassembled WGS sequence"/>
</dbReference>
<evidence type="ECO:0008006" key="9">
    <source>
        <dbReference type="Google" id="ProtNLM"/>
    </source>
</evidence>
<keyword evidence="2" id="KW-1003">Cell membrane</keyword>
<proteinExistence type="predicted"/>
<evidence type="ECO:0000256" key="2">
    <source>
        <dbReference type="ARBA" id="ARBA00022475"/>
    </source>
</evidence>
<gene>
    <name evidence="7" type="ORF">SAMN05443547_0771</name>
</gene>
<name>A0A1M7ZU63_9FLAO</name>
<feature type="transmembrane region" description="Helical" evidence="6">
    <location>
        <begin position="42"/>
        <end position="62"/>
    </location>
</feature>
<keyword evidence="3 6" id="KW-0812">Transmembrane</keyword>
<keyword evidence="4 6" id="KW-1133">Transmembrane helix</keyword>
<organism evidence="7 8">
    <name type="scientific">Flavobacterium cucumis</name>
    <dbReference type="NCBI Taxonomy" id="416016"/>
    <lineage>
        <taxon>Bacteria</taxon>
        <taxon>Pseudomonadati</taxon>
        <taxon>Bacteroidota</taxon>
        <taxon>Flavobacteriia</taxon>
        <taxon>Flavobacteriales</taxon>
        <taxon>Flavobacteriaceae</taxon>
        <taxon>Flavobacterium</taxon>
    </lineage>
</organism>
<dbReference type="RefSeq" id="WP_073581569.1">
    <property type="nucleotide sequence ID" value="NZ_FRYK01000001.1"/>
</dbReference>
<evidence type="ECO:0000256" key="4">
    <source>
        <dbReference type="ARBA" id="ARBA00022989"/>
    </source>
</evidence>
<feature type="transmembrane region" description="Helical" evidence="6">
    <location>
        <begin position="243"/>
        <end position="262"/>
    </location>
</feature>
<feature type="transmembrane region" description="Helical" evidence="6">
    <location>
        <begin position="147"/>
        <end position="164"/>
    </location>
</feature>
<reference evidence="8" key="1">
    <citation type="submission" date="2016-12" db="EMBL/GenBank/DDBJ databases">
        <authorList>
            <person name="Varghese N."/>
            <person name="Submissions S."/>
        </authorList>
    </citation>
    <scope>NUCLEOTIDE SEQUENCE [LARGE SCALE GENOMIC DNA]</scope>
    <source>
        <strain evidence="8">DSM 18830</strain>
    </source>
</reference>
<evidence type="ECO:0000256" key="3">
    <source>
        <dbReference type="ARBA" id="ARBA00022692"/>
    </source>
</evidence>
<evidence type="ECO:0000256" key="5">
    <source>
        <dbReference type="ARBA" id="ARBA00023136"/>
    </source>
</evidence>
<sequence>MKFFKKYIEKHASLLVIIAGAFSFFLSNILNKEIFSAKEYGYYSIFITYLSVIYLFGILGLEQNLLRFSSKKNNTIETQITQIRVIFLVSILSTLVGSLFFLFFYPEIKIFYALLLIITYSMINKLFLSNLFRVNLNFVYSQLISNFWKIVLFLISIVFFIFKIKSFEKLILLISSSILVIFVFSLILFKKKIQIKYVNDINDKTLYTSALHFFISITLFTILIFADRFIIEKKFSVEEFGNYFYLTNFFLAPFSIIQNYIGFKQLIYFKHNFSFPEFKLINLKNFILGIFLSFVLYFFSTALTKLGLSTFKFESYFYDILIILLIGVLRLFSSSILSAFEALANVESLKKANMYIITITFISLSIANIFCFSIITVLLCFVVIWFFRSLTHLYLLKKQLNI</sequence>
<dbReference type="GO" id="GO:0005886">
    <property type="term" value="C:plasma membrane"/>
    <property type="evidence" value="ECO:0007669"/>
    <property type="project" value="UniProtKB-SubCell"/>
</dbReference>
<dbReference type="AlphaFoldDB" id="A0A1M7ZU63"/>
<dbReference type="InterPro" id="IPR050833">
    <property type="entry name" value="Poly_Biosynth_Transport"/>
</dbReference>
<evidence type="ECO:0000256" key="6">
    <source>
        <dbReference type="SAM" id="Phobius"/>
    </source>
</evidence>
<dbReference type="OrthoDB" id="1442153at2"/>
<keyword evidence="5 6" id="KW-0472">Membrane</keyword>
<feature type="transmembrane region" description="Helical" evidence="6">
    <location>
        <begin position="315"/>
        <end position="333"/>
    </location>
</feature>
<dbReference type="EMBL" id="FRYK01000001">
    <property type="protein sequence ID" value="SHO72439.1"/>
    <property type="molecule type" value="Genomic_DNA"/>
</dbReference>
<keyword evidence="8" id="KW-1185">Reference proteome</keyword>
<evidence type="ECO:0000313" key="8">
    <source>
        <dbReference type="Proteomes" id="UP000184611"/>
    </source>
</evidence>
<protein>
    <recommendedName>
        <fullName evidence="9">Membrane protein involved in the export of O-antigen and teichoic acid</fullName>
    </recommendedName>
</protein>
<dbReference type="PANTHER" id="PTHR30250">
    <property type="entry name" value="PST FAMILY PREDICTED COLANIC ACID TRANSPORTER"/>
    <property type="match status" value="1"/>
</dbReference>
<feature type="transmembrane region" description="Helical" evidence="6">
    <location>
        <begin position="170"/>
        <end position="189"/>
    </location>
</feature>
<feature type="transmembrane region" description="Helical" evidence="6">
    <location>
        <begin position="210"/>
        <end position="231"/>
    </location>
</feature>
<dbReference type="PANTHER" id="PTHR30250:SF11">
    <property type="entry name" value="O-ANTIGEN TRANSPORTER-RELATED"/>
    <property type="match status" value="1"/>
</dbReference>
<feature type="transmembrane region" description="Helical" evidence="6">
    <location>
        <begin position="83"/>
        <end position="104"/>
    </location>
</feature>
<comment type="subcellular location">
    <subcellularLocation>
        <location evidence="1">Cell membrane</location>
        <topology evidence="1">Multi-pass membrane protein</topology>
    </subcellularLocation>
</comment>
<evidence type="ECO:0000256" key="1">
    <source>
        <dbReference type="ARBA" id="ARBA00004651"/>
    </source>
</evidence>
<feature type="transmembrane region" description="Helical" evidence="6">
    <location>
        <begin position="12"/>
        <end position="30"/>
    </location>
</feature>
<evidence type="ECO:0000313" key="7">
    <source>
        <dbReference type="EMBL" id="SHO72439.1"/>
    </source>
</evidence>
<feature type="transmembrane region" description="Helical" evidence="6">
    <location>
        <begin position="354"/>
        <end position="387"/>
    </location>
</feature>
<feature type="transmembrane region" description="Helical" evidence="6">
    <location>
        <begin position="110"/>
        <end position="127"/>
    </location>
</feature>
<feature type="transmembrane region" description="Helical" evidence="6">
    <location>
        <begin position="283"/>
        <end position="303"/>
    </location>
</feature>
<dbReference type="STRING" id="416016.SAMN05443547_0771"/>
<accession>A0A1M7ZU63</accession>